<dbReference type="InterPro" id="IPR036271">
    <property type="entry name" value="Tet_transcr_reg_TetR-rel_C_sf"/>
</dbReference>
<dbReference type="InterPro" id="IPR001647">
    <property type="entry name" value="HTH_TetR"/>
</dbReference>
<protein>
    <submittedName>
        <fullName evidence="4">Transcriptional regulator, TetR family</fullName>
    </submittedName>
</protein>
<dbReference type="EMBL" id="FRCS01000004">
    <property type="protein sequence ID" value="SHN25121.1"/>
    <property type="molecule type" value="Genomic_DNA"/>
</dbReference>
<dbReference type="PRINTS" id="PR00455">
    <property type="entry name" value="HTHTETR"/>
</dbReference>
<organism evidence="4 5">
    <name type="scientific">Cryptosporangium aurantiacum</name>
    <dbReference type="NCBI Taxonomy" id="134849"/>
    <lineage>
        <taxon>Bacteria</taxon>
        <taxon>Bacillati</taxon>
        <taxon>Actinomycetota</taxon>
        <taxon>Actinomycetes</taxon>
        <taxon>Cryptosporangiales</taxon>
        <taxon>Cryptosporangiaceae</taxon>
        <taxon>Cryptosporangium</taxon>
    </lineage>
</organism>
<dbReference type="PROSITE" id="PS50977">
    <property type="entry name" value="HTH_TETR_2"/>
    <property type="match status" value="1"/>
</dbReference>
<dbReference type="Proteomes" id="UP000184440">
    <property type="component" value="Unassembled WGS sequence"/>
</dbReference>
<keyword evidence="1 2" id="KW-0238">DNA-binding</keyword>
<dbReference type="AlphaFoldDB" id="A0A1M7Q473"/>
<name>A0A1M7Q473_9ACTN</name>
<keyword evidence="5" id="KW-1185">Reference proteome</keyword>
<gene>
    <name evidence="4" type="ORF">SAMN05443668_104130</name>
</gene>
<dbReference type="OrthoDB" id="3186364at2"/>
<sequence length="176" mass="19297">MTTAEAIYEAGRRLFLRDGYATTTVRAIAAEAGINPALVIRHYGSKEALFLATMTPTNGFTPILEGPLESLGEALVEFVINTAGTPGSDTFQALIMAADRPDVRERILSASREFFEQGLAERLSGDDRELRARLVSAQVSGLMLSYWVLKDPVLTRSDRRRMVALAGRALQRLITP</sequence>
<dbReference type="InterPro" id="IPR050109">
    <property type="entry name" value="HTH-type_TetR-like_transc_reg"/>
</dbReference>
<dbReference type="InterPro" id="IPR009057">
    <property type="entry name" value="Homeodomain-like_sf"/>
</dbReference>
<dbReference type="PANTHER" id="PTHR30055:SF235">
    <property type="entry name" value="TRANSCRIPTIONAL REGULATORY PROTEIN"/>
    <property type="match status" value="1"/>
</dbReference>
<dbReference type="PANTHER" id="PTHR30055">
    <property type="entry name" value="HTH-TYPE TRANSCRIPTIONAL REGULATOR RUTR"/>
    <property type="match status" value="1"/>
</dbReference>
<dbReference type="Pfam" id="PF17920">
    <property type="entry name" value="TetR_C_16"/>
    <property type="match status" value="1"/>
</dbReference>
<proteinExistence type="predicted"/>
<feature type="domain" description="HTH tetR-type" evidence="3">
    <location>
        <begin position="1"/>
        <end position="61"/>
    </location>
</feature>
<evidence type="ECO:0000259" key="3">
    <source>
        <dbReference type="PROSITE" id="PS50977"/>
    </source>
</evidence>
<dbReference type="Pfam" id="PF00440">
    <property type="entry name" value="TetR_N"/>
    <property type="match status" value="1"/>
</dbReference>
<evidence type="ECO:0000256" key="2">
    <source>
        <dbReference type="PROSITE-ProRule" id="PRU00335"/>
    </source>
</evidence>
<reference evidence="4 5" key="1">
    <citation type="submission" date="2016-11" db="EMBL/GenBank/DDBJ databases">
        <authorList>
            <person name="Jaros S."/>
            <person name="Januszkiewicz K."/>
            <person name="Wedrychowicz H."/>
        </authorList>
    </citation>
    <scope>NUCLEOTIDE SEQUENCE [LARGE SCALE GENOMIC DNA]</scope>
    <source>
        <strain evidence="4 5">DSM 46144</strain>
    </source>
</reference>
<dbReference type="InterPro" id="IPR041678">
    <property type="entry name" value="TetR_C_16"/>
</dbReference>
<dbReference type="STRING" id="134849.SAMN05443668_104130"/>
<evidence type="ECO:0000256" key="1">
    <source>
        <dbReference type="ARBA" id="ARBA00023125"/>
    </source>
</evidence>
<evidence type="ECO:0000313" key="5">
    <source>
        <dbReference type="Proteomes" id="UP000184440"/>
    </source>
</evidence>
<dbReference type="SUPFAM" id="SSF48498">
    <property type="entry name" value="Tetracyclin repressor-like, C-terminal domain"/>
    <property type="match status" value="1"/>
</dbReference>
<feature type="DNA-binding region" description="H-T-H motif" evidence="2">
    <location>
        <begin position="24"/>
        <end position="43"/>
    </location>
</feature>
<dbReference type="Gene3D" id="1.10.357.10">
    <property type="entry name" value="Tetracycline Repressor, domain 2"/>
    <property type="match status" value="1"/>
</dbReference>
<dbReference type="GO" id="GO:0003700">
    <property type="term" value="F:DNA-binding transcription factor activity"/>
    <property type="evidence" value="ECO:0007669"/>
    <property type="project" value="TreeGrafter"/>
</dbReference>
<dbReference type="GO" id="GO:0000976">
    <property type="term" value="F:transcription cis-regulatory region binding"/>
    <property type="evidence" value="ECO:0007669"/>
    <property type="project" value="TreeGrafter"/>
</dbReference>
<evidence type="ECO:0000313" key="4">
    <source>
        <dbReference type="EMBL" id="SHN25121.1"/>
    </source>
</evidence>
<accession>A0A1M7Q473</accession>
<dbReference type="SUPFAM" id="SSF46689">
    <property type="entry name" value="Homeodomain-like"/>
    <property type="match status" value="1"/>
</dbReference>